<accession>A0AAI8YRZ6</accession>
<reference evidence="2" key="1">
    <citation type="submission" date="2023-11" db="EMBL/GenBank/DDBJ databases">
        <authorList>
            <person name="Alioto T."/>
            <person name="Alioto T."/>
            <person name="Gomez Garrido J."/>
        </authorList>
    </citation>
    <scope>NUCLEOTIDE SEQUENCE</scope>
</reference>
<gene>
    <name evidence="2" type="ORF">LECACI_7A000896</name>
</gene>
<feature type="compositionally biased region" description="Low complexity" evidence="1">
    <location>
        <begin position="34"/>
        <end position="46"/>
    </location>
</feature>
<feature type="region of interest" description="Disordered" evidence="1">
    <location>
        <begin position="1"/>
        <end position="21"/>
    </location>
</feature>
<dbReference type="AlphaFoldDB" id="A0AAI8YRZ6"/>
<sequence>MAPGSRDPNTPARATSPSNRVRALIEQYNRCALETASSGTAAESSGVDGVRGEDLPGPSTGSRAASEASSLLENPLSPSNQGETEFAAMDWTPLFMAAAKCPHDEPALQYHEEKRHPWMQYERGQIFQVVKHWDPMFLVYKNDDPSRRLGWVWDRHMVIGTTEAEVQEEVEKQEKAT</sequence>
<proteinExistence type="predicted"/>
<feature type="compositionally biased region" description="Low complexity" evidence="1">
    <location>
        <begin position="64"/>
        <end position="80"/>
    </location>
</feature>
<evidence type="ECO:0000256" key="1">
    <source>
        <dbReference type="SAM" id="MobiDB-lite"/>
    </source>
</evidence>
<dbReference type="EMBL" id="CAVMBE010000003">
    <property type="protein sequence ID" value="CAK3803316.1"/>
    <property type="molecule type" value="Genomic_DNA"/>
</dbReference>
<evidence type="ECO:0000313" key="2">
    <source>
        <dbReference type="EMBL" id="CAK3803316.1"/>
    </source>
</evidence>
<feature type="region of interest" description="Disordered" evidence="1">
    <location>
        <begin position="34"/>
        <end position="84"/>
    </location>
</feature>
<keyword evidence="3" id="KW-1185">Reference proteome</keyword>
<organism evidence="2 3">
    <name type="scientific">Lecanosticta acicola</name>
    <dbReference type="NCBI Taxonomy" id="111012"/>
    <lineage>
        <taxon>Eukaryota</taxon>
        <taxon>Fungi</taxon>
        <taxon>Dikarya</taxon>
        <taxon>Ascomycota</taxon>
        <taxon>Pezizomycotina</taxon>
        <taxon>Dothideomycetes</taxon>
        <taxon>Dothideomycetidae</taxon>
        <taxon>Mycosphaerellales</taxon>
        <taxon>Mycosphaerellaceae</taxon>
        <taxon>Lecanosticta</taxon>
    </lineage>
</organism>
<dbReference type="Proteomes" id="UP001296104">
    <property type="component" value="Unassembled WGS sequence"/>
</dbReference>
<name>A0AAI8YRZ6_9PEZI</name>
<protein>
    <submittedName>
        <fullName evidence="2">Uncharacterized protein</fullName>
    </submittedName>
</protein>
<comment type="caution">
    <text evidence="2">The sequence shown here is derived from an EMBL/GenBank/DDBJ whole genome shotgun (WGS) entry which is preliminary data.</text>
</comment>
<evidence type="ECO:0000313" key="3">
    <source>
        <dbReference type="Proteomes" id="UP001296104"/>
    </source>
</evidence>